<feature type="domain" description="Beta-ketoacyl-[acyl-carrier-protein] synthase III C-terminal" evidence="4">
    <location>
        <begin position="247"/>
        <end position="338"/>
    </location>
</feature>
<dbReference type="PANTHER" id="PTHR34069">
    <property type="entry name" value="3-OXOACYL-[ACYL-CARRIER-PROTEIN] SYNTHASE 3"/>
    <property type="match status" value="1"/>
</dbReference>
<evidence type="ECO:0000259" key="5">
    <source>
        <dbReference type="Pfam" id="PF08545"/>
    </source>
</evidence>
<dbReference type="EMBL" id="CP106793">
    <property type="protein sequence ID" value="UXY19855.1"/>
    <property type="molecule type" value="Genomic_DNA"/>
</dbReference>
<evidence type="ECO:0000259" key="4">
    <source>
        <dbReference type="Pfam" id="PF08541"/>
    </source>
</evidence>
<keyword evidence="2" id="KW-0808">Transferase</keyword>
<keyword evidence="3" id="KW-0012">Acyltransferase</keyword>
<dbReference type="Gene3D" id="3.40.47.10">
    <property type="match status" value="2"/>
</dbReference>
<dbReference type="InterPro" id="IPR013747">
    <property type="entry name" value="ACP_syn_III_C"/>
</dbReference>
<dbReference type="CDD" id="cd00827">
    <property type="entry name" value="init_cond_enzymes"/>
    <property type="match status" value="1"/>
</dbReference>
<dbReference type="InterPro" id="IPR016039">
    <property type="entry name" value="Thiolase-like"/>
</dbReference>
<evidence type="ECO:0000313" key="7">
    <source>
        <dbReference type="Proteomes" id="UP001061298"/>
    </source>
</evidence>
<accession>A0ABY6DZM2</accession>
<sequence>MKVDDIYLAGVGTYLPPAVPTEQAVKAGWWDADAREASGIESVTVESGLPAPEMAVRAARTALRRSGHRPEDFASLLHTGTFSQGQEGWSAQHYVLLHTLATPISAVEVRQGCLGMLSALGMAAAQLAAAPEGKDAVLLTGADTFSTPLVDRWRAMDLFVLGDAGSALVVSRRSGFARLLAVGSLSDPHMEWRHRDGRVQLPPQQPQERLMDFQSRSDYWRRKWAEGHTPPGGSWQELCEEAVQRTLAEAGTAIEDIARVVTVSFTRDALEAMFLEPLGFDISRSTWEMARRTGHASVNDLAIGLEYLWTTGQVVPGDRVLLVGATPGMECGCAVVEITAPLTDETDAASG</sequence>
<gene>
    <name evidence="6" type="ORF">N8I84_14800</name>
</gene>
<keyword evidence="7" id="KW-1185">Reference proteome</keyword>
<protein>
    <submittedName>
        <fullName evidence="6">Ketoacyl-ACP synthase III family protein</fullName>
    </submittedName>
</protein>
<feature type="domain" description="Beta-ketoacyl-[acyl-carrier-protein] synthase III N-terminal" evidence="5">
    <location>
        <begin position="108"/>
        <end position="180"/>
    </location>
</feature>
<dbReference type="PANTHER" id="PTHR34069:SF2">
    <property type="entry name" value="BETA-KETOACYL-[ACYL-CARRIER-PROTEIN] SYNTHASE III"/>
    <property type="match status" value="1"/>
</dbReference>
<evidence type="ECO:0000313" key="6">
    <source>
        <dbReference type="EMBL" id="UXY19855.1"/>
    </source>
</evidence>
<reference evidence="6" key="1">
    <citation type="submission" date="2022-10" db="EMBL/GenBank/DDBJ databases">
        <authorList>
            <person name="Mo P."/>
        </authorList>
    </citation>
    <scope>NUCLEOTIDE SEQUENCE</scope>
    <source>
        <strain evidence="6">HUAS 13-4</strain>
    </source>
</reference>
<dbReference type="InterPro" id="IPR013751">
    <property type="entry name" value="ACP_syn_III_N"/>
</dbReference>
<dbReference type="Proteomes" id="UP001061298">
    <property type="component" value="Chromosome"/>
</dbReference>
<dbReference type="Pfam" id="PF08545">
    <property type="entry name" value="ACP_syn_III"/>
    <property type="match status" value="1"/>
</dbReference>
<dbReference type="RefSeq" id="WP_263229972.1">
    <property type="nucleotide sequence ID" value="NZ_CP106793.1"/>
</dbReference>
<keyword evidence="1" id="KW-0963">Cytoplasm</keyword>
<organism evidence="6 7">
    <name type="scientific">Streptomyces cynarae</name>
    <dbReference type="NCBI Taxonomy" id="2981134"/>
    <lineage>
        <taxon>Bacteria</taxon>
        <taxon>Bacillati</taxon>
        <taxon>Actinomycetota</taxon>
        <taxon>Actinomycetes</taxon>
        <taxon>Kitasatosporales</taxon>
        <taxon>Streptomycetaceae</taxon>
        <taxon>Streptomyces</taxon>
    </lineage>
</organism>
<dbReference type="Pfam" id="PF08541">
    <property type="entry name" value="ACP_syn_III_C"/>
    <property type="match status" value="1"/>
</dbReference>
<evidence type="ECO:0000256" key="1">
    <source>
        <dbReference type="ARBA" id="ARBA00022490"/>
    </source>
</evidence>
<dbReference type="SUPFAM" id="SSF53901">
    <property type="entry name" value="Thiolase-like"/>
    <property type="match status" value="1"/>
</dbReference>
<name>A0ABY6DZM2_9ACTN</name>
<evidence type="ECO:0000256" key="3">
    <source>
        <dbReference type="ARBA" id="ARBA00023315"/>
    </source>
</evidence>
<evidence type="ECO:0000256" key="2">
    <source>
        <dbReference type="ARBA" id="ARBA00022679"/>
    </source>
</evidence>
<proteinExistence type="predicted"/>